<dbReference type="EMBL" id="SNRW01019927">
    <property type="protein sequence ID" value="KAA6365924.1"/>
    <property type="molecule type" value="Genomic_DNA"/>
</dbReference>
<dbReference type="GO" id="GO:0005634">
    <property type="term" value="C:nucleus"/>
    <property type="evidence" value="ECO:0007669"/>
    <property type="project" value="UniProtKB-SubCell"/>
</dbReference>
<evidence type="ECO:0000256" key="6">
    <source>
        <dbReference type="ARBA" id="ARBA00023242"/>
    </source>
</evidence>
<dbReference type="InterPro" id="IPR035542">
    <property type="entry name" value="CRIP"/>
</dbReference>
<dbReference type="GO" id="GO:0003755">
    <property type="term" value="F:peptidyl-prolyl cis-trans isomerase activity"/>
    <property type="evidence" value="ECO:0007669"/>
    <property type="project" value="UniProtKB-KW"/>
</dbReference>
<dbReference type="InterPro" id="IPR035979">
    <property type="entry name" value="RBD_domain_sf"/>
</dbReference>
<proteinExistence type="predicted"/>
<feature type="region of interest" description="Disordered" evidence="8">
    <location>
        <begin position="29"/>
        <end position="60"/>
    </location>
</feature>
<dbReference type="SUPFAM" id="SSF54928">
    <property type="entry name" value="RNA-binding domain, RBD"/>
    <property type="match status" value="1"/>
</dbReference>
<accession>A0A5J4U6L2</accession>
<dbReference type="PANTHER" id="PTHR45843">
    <property type="entry name" value="PEPTIDYL-PROLYL CIS-TRANS ISOMERASE-LIKE 4"/>
    <property type="match status" value="1"/>
</dbReference>
<comment type="caution">
    <text evidence="10">The sequence shown here is derived from an EMBL/GenBank/DDBJ whole genome shotgun (WGS) entry which is preliminary data.</text>
</comment>
<evidence type="ECO:0000256" key="3">
    <source>
        <dbReference type="ARBA" id="ARBA00013194"/>
    </source>
</evidence>
<protein>
    <recommendedName>
        <fullName evidence="3">peptidylprolyl isomerase</fullName>
        <ecNumber evidence="3">5.2.1.8</ecNumber>
    </recommendedName>
</protein>
<dbReference type="OrthoDB" id="2083at2759"/>
<evidence type="ECO:0000256" key="7">
    <source>
        <dbReference type="PROSITE-ProRule" id="PRU00176"/>
    </source>
</evidence>
<keyword evidence="6" id="KW-0539">Nucleus</keyword>
<feature type="non-terminal residue" evidence="10">
    <location>
        <position position="1"/>
    </location>
</feature>
<evidence type="ECO:0000313" key="11">
    <source>
        <dbReference type="Proteomes" id="UP000324800"/>
    </source>
</evidence>
<dbReference type="EC" id="5.2.1.8" evidence="3"/>
<evidence type="ECO:0000259" key="9">
    <source>
        <dbReference type="PROSITE" id="PS50102"/>
    </source>
</evidence>
<sequence length="145" mass="16929">NERPEDYEAIEEFADIVNDLKEEDEYNYRSLINGDEDANQREKEREKREQEKKVRKQKEEEKKQALNAFQSALALEILGDLPSVDIKPPDNVLFVRGLNRLTEDKGLQKVFETIGKVVSCNIIKNKISNRSKCYGFVEYDTKEEV</sequence>
<dbReference type="InterPro" id="IPR012677">
    <property type="entry name" value="Nucleotide-bd_a/b_plait_sf"/>
</dbReference>
<evidence type="ECO:0000256" key="1">
    <source>
        <dbReference type="ARBA" id="ARBA00000971"/>
    </source>
</evidence>
<dbReference type="Proteomes" id="UP000324800">
    <property type="component" value="Unassembled WGS sequence"/>
</dbReference>
<dbReference type="GO" id="GO:0003723">
    <property type="term" value="F:RNA binding"/>
    <property type="evidence" value="ECO:0007669"/>
    <property type="project" value="UniProtKB-UniRule"/>
</dbReference>
<dbReference type="InterPro" id="IPR000504">
    <property type="entry name" value="RRM_dom"/>
</dbReference>
<evidence type="ECO:0000256" key="5">
    <source>
        <dbReference type="ARBA" id="ARBA00023235"/>
    </source>
</evidence>
<gene>
    <name evidence="10" type="ORF">EZS28_038549</name>
</gene>
<dbReference type="Gene3D" id="3.30.70.330">
    <property type="match status" value="1"/>
</dbReference>
<dbReference type="Pfam" id="PF00076">
    <property type="entry name" value="RRM_1"/>
    <property type="match status" value="1"/>
</dbReference>
<feature type="compositionally biased region" description="Basic and acidic residues" evidence="8">
    <location>
        <begin position="38"/>
        <end position="60"/>
    </location>
</feature>
<comment type="catalytic activity">
    <reaction evidence="1">
        <text>[protein]-peptidylproline (omega=180) = [protein]-peptidylproline (omega=0)</text>
        <dbReference type="Rhea" id="RHEA:16237"/>
        <dbReference type="Rhea" id="RHEA-COMP:10747"/>
        <dbReference type="Rhea" id="RHEA-COMP:10748"/>
        <dbReference type="ChEBI" id="CHEBI:83833"/>
        <dbReference type="ChEBI" id="CHEBI:83834"/>
        <dbReference type="EC" id="5.2.1.8"/>
    </reaction>
</comment>
<feature type="domain" description="RRM" evidence="9">
    <location>
        <begin position="91"/>
        <end position="145"/>
    </location>
</feature>
<evidence type="ECO:0000256" key="8">
    <source>
        <dbReference type="SAM" id="MobiDB-lite"/>
    </source>
</evidence>
<evidence type="ECO:0000256" key="4">
    <source>
        <dbReference type="ARBA" id="ARBA00023110"/>
    </source>
</evidence>
<dbReference type="AlphaFoldDB" id="A0A5J4U6L2"/>
<evidence type="ECO:0000313" key="10">
    <source>
        <dbReference type="EMBL" id="KAA6365924.1"/>
    </source>
</evidence>
<reference evidence="10 11" key="1">
    <citation type="submission" date="2019-03" db="EMBL/GenBank/DDBJ databases">
        <title>Single cell metagenomics reveals metabolic interactions within the superorganism composed of flagellate Streblomastix strix and complex community of Bacteroidetes bacteria on its surface.</title>
        <authorList>
            <person name="Treitli S.C."/>
            <person name="Kolisko M."/>
            <person name="Husnik F."/>
            <person name="Keeling P."/>
            <person name="Hampl V."/>
        </authorList>
    </citation>
    <scope>NUCLEOTIDE SEQUENCE [LARGE SCALE GENOMIC DNA]</scope>
    <source>
        <strain evidence="10">ST1C</strain>
    </source>
</reference>
<name>A0A5J4U6L2_9EUKA</name>
<organism evidence="10 11">
    <name type="scientific">Streblomastix strix</name>
    <dbReference type="NCBI Taxonomy" id="222440"/>
    <lineage>
        <taxon>Eukaryota</taxon>
        <taxon>Metamonada</taxon>
        <taxon>Preaxostyla</taxon>
        <taxon>Oxymonadida</taxon>
        <taxon>Streblomastigidae</taxon>
        <taxon>Streblomastix</taxon>
    </lineage>
</organism>
<comment type="subcellular location">
    <subcellularLocation>
        <location evidence="2">Nucleus</location>
    </subcellularLocation>
</comment>
<dbReference type="PANTHER" id="PTHR45843:SF1">
    <property type="entry name" value="PEPTIDYL-PROLYL CIS-TRANS ISOMERASE-LIKE 4"/>
    <property type="match status" value="1"/>
</dbReference>
<keyword evidence="5" id="KW-0413">Isomerase</keyword>
<evidence type="ECO:0000256" key="2">
    <source>
        <dbReference type="ARBA" id="ARBA00004123"/>
    </source>
</evidence>
<dbReference type="PROSITE" id="PS50102">
    <property type="entry name" value="RRM"/>
    <property type="match status" value="1"/>
</dbReference>
<keyword evidence="7" id="KW-0694">RNA-binding</keyword>
<keyword evidence="4" id="KW-0697">Rotamase</keyword>